<sequence>MARTFNRRPVTIDGPDNSDIKNYTFNYEQWKGIDDGKNFLSVDQFTFSDAQNMYIDSEGLLSSRPAVEETLVDGWNQLPQKILNYYEYPNNKYASTIRLFVGVGDVPSIASDVQMLVLYDTYSFFKVRHYVTYTNSATALLKIKCIDSFEKLYIFATKNAETWTSNVSLYIYDKFAGTMSYPANNIKSIYVPTTKIFTGSNEEEGEAVNLWTTSERYLYYYNDVTGINGDAIGKTLTWDEKTLIWSDNFKKYLVKDYYNIGDSTIASVAATGAVAWVQSNILYYAVHGAIIYSWDCSSLIDSSHAITKIYFSDASDIILIHVSDSDNIYHATYIVSCVSTTENNTLKYPTPTELLSLVGLTPQPDIYSISCEKFIDESAWMIAALAAATGIDGAVAYGITTNYKYNDLQKEVTTRGDVIGVDFTANLLAILSTYKKDSDQKKYYRIQLSKWSEDGKTIVAVGYKDYLLNNLPNPTNRSSLVIFKFVNANIIAYVPHIAINPDKLDYYVICLPMTDFISKNIAVRINYNKLYIYPPVILRDAPLIALFKDKSYDCRNCDFVNNTIQPKENSYLVNGITPLESTASLYNYTKQVGNENHIFTRFSTDTFELYYDKAGEVTYPKSITDILYLNNYFFAVDNMLYHTENRYNDDGEFLFYLPKKNRNEFDSTITKLHQIGDDIIAIFFENEIHYAKYDTDVGTYRYYKSKLQFGLPKGADVVTSDDSITTYFATTRGIMALSYQNFIATTEQATVPISDPVFNLIRDFLKDKAIKIYKKDYWVAFYNGTSILWLYDIRNQSWWVQKFSKNLTFIGSKEKEPLIILDKKLHQLMKNDVYLDDYETEIDWYFKSQKLHLGAPNYFKSVQGMTFFDSSEEDYENIFDLETYAYRDKPYVNGEQNVHYDVRMIRTYLLRMHTMKTNEFQFKISSDNTIAQEELRHQLKLSSISIRYRITGEVR</sequence>
<organism evidence="1">
    <name type="scientific">Siphoviridae sp. ctv4j104</name>
    <dbReference type="NCBI Taxonomy" id="2826510"/>
    <lineage>
        <taxon>Viruses</taxon>
        <taxon>Duplodnaviria</taxon>
        <taxon>Heunggongvirae</taxon>
        <taxon>Uroviricota</taxon>
        <taxon>Caudoviricetes</taxon>
    </lineage>
</organism>
<proteinExistence type="predicted"/>
<accession>A0A8S5MAP2</accession>
<evidence type="ECO:0000313" key="1">
    <source>
        <dbReference type="EMBL" id="DAD78995.1"/>
    </source>
</evidence>
<dbReference type="EMBL" id="BK014855">
    <property type="protein sequence ID" value="DAD78995.1"/>
    <property type="molecule type" value="Genomic_DNA"/>
</dbReference>
<name>A0A8S5MAP2_9CAUD</name>
<reference evidence="1" key="1">
    <citation type="journal article" date="2021" name="Proc. Natl. Acad. Sci. U.S.A.">
        <title>A Catalog of Tens of Thousands of Viruses from Human Metagenomes Reveals Hidden Associations with Chronic Diseases.</title>
        <authorList>
            <person name="Tisza M.J."/>
            <person name="Buck C.B."/>
        </authorList>
    </citation>
    <scope>NUCLEOTIDE SEQUENCE</scope>
    <source>
        <strain evidence="1">Ctv4j104</strain>
    </source>
</reference>
<protein>
    <submittedName>
        <fullName evidence="1">Uncharacterized protein</fullName>
    </submittedName>
</protein>